<dbReference type="AlphaFoldDB" id="A0A8T4LIW0"/>
<comment type="caution">
    <text evidence="1">The sequence shown here is derived from an EMBL/GenBank/DDBJ whole genome shotgun (WGS) entry which is preliminary data.</text>
</comment>
<reference evidence="1" key="2">
    <citation type="submission" date="2021-05" db="EMBL/GenBank/DDBJ databases">
        <title>Protein family content uncovers lineage relationships and bacterial pathway maintenance mechanisms in DPANN archaea.</title>
        <authorList>
            <person name="Castelle C.J."/>
            <person name="Meheust R."/>
            <person name="Jaffe A.L."/>
            <person name="Seitz K."/>
            <person name="Gong X."/>
            <person name="Baker B.J."/>
            <person name="Banfield J.F."/>
        </authorList>
    </citation>
    <scope>NUCLEOTIDE SEQUENCE</scope>
    <source>
        <strain evidence="1">RIFCSPLOWO2_01_FULL_58_19</strain>
    </source>
</reference>
<evidence type="ECO:0000313" key="2">
    <source>
        <dbReference type="Proteomes" id="UP000678237"/>
    </source>
</evidence>
<sequence>MLARKRPSTQAAFLASFGSGAKAKWGTPEARVQAIWRIVGDLANSRRPLTQLKIARRHGVNRKFVQAVEGFFVPVPGREVRRQRVAAMVGQGVSYQAAGTATGLSTQQAKRIATARGQRSRFEATHGRRLSPEERARLRAELDSGGVTAAARNAGVTLSTAQRERNKWRSEALRLQALYHAERFEDWVHLRWPKLREEGKRILKEVLSRQSLYERAEQGTHAKRKDLLLQLLEMEAQFVEYAETSGLRIPDWFNRQAERHAQAWRNLIGGK</sequence>
<gene>
    <name evidence="1" type="ORF">J4203_04735</name>
</gene>
<accession>A0A8T4LIW0</accession>
<dbReference type="Proteomes" id="UP000678237">
    <property type="component" value="Unassembled WGS sequence"/>
</dbReference>
<evidence type="ECO:0000313" key="1">
    <source>
        <dbReference type="EMBL" id="MBS3063155.1"/>
    </source>
</evidence>
<dbReference type="EMBL" id="JAGVWE010000004">
    <property type="protein sequence ID" value="MBS3063155.1"/>
    <property type="molecule type" value="Genomic_DNA"/>
</dbReference>
<reference evidence="1" key="1">
    <citation type="submission" date="2021-03" db="EMBL/GenBank/DDBJ databases">
        <authorList>
            <person name="Jaffe A."/>
        </authorList>
    </citation>
    <scope>NUCLEOTIDE SEQUENCE</scope>
    <source>
        <strain evidence="1">RIFCSPLOWO2_01_FULL_58_19</strain>
    </source>
</reference>
<name>A0A8T4LIW0_9ARCH</name>
<protein>
    <submittedName>
        <fullName evidence="1">Uncharacterized protein</fullName>
    </submittedName>
</protein>
<proteinExistence type="predicted"/>
<organism evidence="1 2">
    <name type="scientific">Candidatus Iainarchaeum sp</name>
    <dbReference type="NCBI Taxonomy" id="3101447"/>
    <lineage>
        <taxon>Archaea</taxon>
        <taxon>Candidatus Iainarchaeota</taxon>
        <taxon>Candidatus Iainarchaeia</taxon>
        <taxon>Candidatus Iainarchaeales</taxon>
        <taxon>Candidatus Iainarchaeaceae</taxon>
        <taxon>Candidatus Iainarchaeum</taxon>
    </lineage>
</organism>